<dbReference type="AlphaFoldDB" id="A0A8H5FSE6"/>
<dbReference type="Proteomes" id="UP000559256">
    <property type="component" value="Unassembled WGS sequence"/>
</dbReference>
<sequence length="230" mass="26162">MNHQRTTTQIFQLQTEVNDIYQLTDEEQLRVQRISAAIKRGVTPPYEDALEMHKRALEMASADRDYWPAVDSHGQPVPVDGCLPPSYMLDPDLTVFRMARPLECVTIVAAIQTPWRDGAAHPHEIRLRWMKLVYWNHPQLESVWTFQFSAANDPPTQALNIVDEGIKLEAQMIHGGHWSPVQPKDMPICPGGTSIRISYPRRRRDASSPVECETLTFPYPAGGERRILPG</sequence>
<organism evidence="1 2">
    <name type="scientific">Tetrapyrgos nigripes</name>
    <dbReference type="NCBI Taxonomy" id="182062"/>
    <lineage>
        <taxon>Eukaryota</taxon>
        <taxon>Fungi</taxon>
        <taxon>Dikarya</taxon>
        <taxon>Basidiomycota</taxon>
        <taxon>Agaricomycotina</taxon>
        <taxon>Agaricomycetes</taxon>
        <taxon>Agaricomycetidae</taxon>
        <taxon>Agaricales</taxon>
        <taxon>Marasmiineae</taxon>
        <taxon>Marasmiaceae</taxon>
        <taxon>Tetrapyrgos</taxon>
    </lineage>
</organism>
<name>A0A8H5FSE6_9AGAR</name>
<evidence type="ECO:0000313" key="1">
    <source>
        <dbReference type="EMBL" id="KAF5347038.1"/>
    </source>
</evidence>
<accession>A0A8H5FSE6</accession>
<dbReference type="EMBL" id="JAACJM010000097">
    <property type="protein sequence ID" value="KAF5347038.1"/>
    <property type="molecule type" value="Genomic_DNA"/>
</dbReference>
<reference evidence="1 2" key="1">
    <citation type="journal article" date="2020" name="ISME J.">
        <title>Uncovering the hidden diversity of litter-decomposition mechanisms in mushroom-forming fungi.</title>
        <authorList>
            <person name="Floudas D."/>
            <person name="Bentzer J."/>
            <person name="Ahren D."/>
            <person name="Johansson T."/>
            <person name="Persson P."/>
            <person name="Tunlid A."/>
        </authorList>
    </citation>
    <scope>NUCLEOTIDE SEQUENCE [LARGE SCALE GENOMIC DNA]</scope>
    <source>
        <strain evidence="1 2">CBS 291.85</strain>
    </source>
</reference>
<comment type="caution">
    <text evidence="1">The sequence shown here is derived from an EMBL/GenBank/DDBJ whole genome shotgun (WGS) entry which is preliminary data.</text>
</comment>
<evidence type="ECO:0000313" key="2">
    <source>
        <dbReference type="Proteomes" id="UP000559256"/>
    </source>
</evidence>
<gene>
    <name evidence="1" type="ORF">D9758_011623</name>
</gene>
<proteinExistence type="predicted"/>
<protein>
    <submittedName>
        <fullName evidence="1">Uncharacterized protein</fullName>
    </submittedName>
</protein>
<keyword evidence="2" id="KW-1185">Reference proteome</keyword>